<evidence type="ECO:0000256" key="3">
    <source>
        <dbReference type="ARBA" id="ARBA00023211"/>
    </source>
</evidence>
<dbReference type="GO" id="GO:0046872">
    <property type="term" value="F:metal ion binding"/>
    <property type="evidence" value="ECO:0007669"/>
    <property type="project" value="UniProtKB-KW"/>
</dbReference>
<reference evidence="9 10" key="1">
    <citation type="submission" date="2016-02" db="EMBL/GenBank/DDBJ databases">
        <authorList>
            <person name="Wen L."/>
            <person name="He K."/>
            <person name="Yang H."/>
        </authorList>
    </citation>
    <scope>NUCLEOTIDE SEQUENCE [LARGE SCALE GENOMIC DNA]</scope>
    <source>
        <strain evidence="9 10">DSM 22607</strain>
    </source>
</reference>
<dbReference type="InterPro" id="IPR004216">
    <property type="entry name" value="Fuc/Ara_isomerase_C"/>
</dbReference>
<gene>
    <name evidence="9" type="ORF">HMPREF3293_00781</name>
</gene>
<evidence type="ECO:0000259" key="7">
    <source>
        <dbReference type="Pfam" id="PF11762"/>
    </source>
</evidence>
<dbReference type="Pfam" id="PF11762">
    <property type="entry name" value="Arabinose_Iso_C"/>
    <property type="match status" value="1"/>
</dbReference>
<evidence type="ECO:0000256" key="5">
    <source>
        <dbReference type="ARBA" id="ARBA00023277"/>
    </source>
</evidence>
<dbReference type="InterPro" id="IPR055390">
    <property type="entry name" value="AraA_central"/>
</dbReference>
<evidence type="ECO:0000259" key="6">
    <source>
        <dbReference type="Pfam" id="PF02610"/>
    </source>
</evidence>
<keyword evidence="1" id="KW-0479">Metal-binding</keyword>
<protein>
    <submittedName>
        <fullName evidence="9">Uncharacterized protein</fullName>
    </submittedName>
</protein>
<dbReference type="CDD" id="cd00578">
    <property type="entry name" value="L-fuc_L-ara-isomerases"/>
    <property type="match status" value="1"/>
</dbReference>
<dbReference type="RefSeq" id="WP_066523047.1">
    <property type="nucleotide sequence ID" value="NZ_CABMOF010000012.1"/>
</dbReference>
<feature type="domain" description="L-arabinose isomerase C-terminal" evidence="7">
    <location>
        <begin position="320"/>
        <end position="462"/>
    </location>
</feature>
<dbReference type="STRING" id="626937.HMPREF3293_00781"/>
<evidence type="ECO:0000256" key="1">
    <source>
        <dbReference type="ARBA" id="ARBA00022723"/>
    </source>
</evidence>
<keyword evidence="10" id="KW-1185">Reference proteome</keyword>
<evidence type="ECO:0000313" key="10">
    <source>
        <dbReference type="Proteomes" id="UP000070366"/>
    </source>
</evidence>
<dbReference type="OrthoDB" id="9765600at2"/>
<name>A0A136Q6R6_9FIRM</name>
<comment type="caution">
    <text evidence="9">The sequence shown here is derived from an EMBL/GenBank/DDBJ whole genome shotgun (WGS) entry which is preliminary data.</text>
</comment>
<dbReference type="InterPro" id="IPR055389">
    <property type="entry name" value="AraA_N"/>
</dbReference>
<evidence type="ECO:0000256" key="2">
    <source>
        <dbReference type="ARBA" id="ARBA00022935"/>
    </source>
</evidence>
<dbReference type="EMBL" id="LSZW01000046">
    <property type="protein sequence ID" value="KXK66375.1"/>
    <property type="molecule type" value="Genomic_DNA"/>
</dbReference>
<feature type="domain" description="L-arabinose isomerase central" evidence="8">
    <location>
        <begin position="197"/>
        <end position="316"/>
    </location>
</feature>
<dbReference type="InterPro" id="IPR003762">
    <property type="entry name" value="Lara_isomerase"/>
</dbReference>
<dbReference type="Pfam" id="PF02610">
    <property type="entry name" value="AraA_N"/>
    <property type="match status" value="1"/>
</dbReference>
<dbReference type="InterPro" id="IPR038583">
    <property type="entry name" value="AraA_N_sf"/>
</dbReference>
<dbReference type="GO" id="GO:0005829">
    <property type="term" value="C:cytosol"/>
    <property type="evidence" value="ECO:0007669"/>
    <property type="project" value="TreeGrafter"/>
</dbReference>
<feature type="domain" description="L-arabinose isomerase N-terminal" evidence="6">
    <location>
        <begin position="32"/>
        <end position="169"/>
    </location>
</feature>
<dbReference type="InterPro" id="IPR009015">
    <property type="entry name" value="Fucose_isomerase_N/cen_sf"/>
</dbReference>
<sequence>MPTFTKPKIGLLGLMAGSYEPIFPGIIARQEAYAREIAADAADAADIYFPGAATDRESIANIMREFNQMQLDGILIVLLTYSQGAWLVHPLQDNRLPVALAVVQPDHEVKDDWEELELTVNQGLHGAQDNANAIARLRIPCPIFAGDRKSAGFRAFVEDFAKAAQTRQHLRRMKVAVIGKMTGMNDILADEMAVLRKIGPEYCHETVGSIYSCMETVTKREIDESIQRDKRIFDIDPNLTYDSHAYATQMYLGIKKFLEDGGFDAFTLHFDFAANDLRIRQLPLMAASHLMADGYGYAAEGDSLCASMVSAAHCIGNADGNFTEMYSMDFEKQAIIFCHAGEANWATHRKDMKPRLIDRYLGEGGLENPPTPIFTPEVGPATLTSLTPLVGDEFRLLVCDGEMLPKSDLERCEMPYFFWRPNSGIERCIEGWARNGGTHHEVINIGSVAKRWKMLAGYLGVECVAI</sequence>
<dbReference type="PIRSF" id="PIRSF001478">
    <property type="entry name" value="L-ara_isomerase"/>
    <property type="match status" value="1"/>
</dbReference>
<dbReference type="AlphaFoldDB" id="A0A136Q6R6"/>
<evidence type="ECO:0000259" key="8">
    <source>
        <dbReference type="Pfam" id="PF24856"/>
    </source>
</evidence>
<keyword evidence="5" id="KW-0119">Carbohydrate metabolism</keyword>
<dbReference type="GO" id="GO:0008733">
    <property type="term" value="F:L-arabinose isomerase activity"/>
    <property type="evidence" value="ECO:0007669"/>
    <property type="project" value="InterPro"/>
</dbReference>
<dbReference type="PANTHER" id="PTHR38464">
    <property type="entry name" value="L-ARABINOSE ISOMERASE"/>
    <property type="match status" value="1"/>
</dbReference>
<dbReference type="SUPFAM" id="SSF53743">
    <property type="entry name" value="FucI/AraA N-terminal and middle domains"/>
    <property type="match status" value="1"/>
</dbReference>
<dbReference type="SUPFAM" id="SSF50443">
    <property type="entry name" value="FucI/AraA C-terminal domain-like"/>
    <property type="match status" value="1"/>
</dbReference>
<proteinExistence type="predicted"/>
<keyword evidence="4" id="KW-0413">Isomerase</keyword>
<dbReference type="Gene3D" id="3.40.50.10940">
    <property type="match status" value="1"/>
</dbReference>
<dbReference type="PANTHER" id="PTHR38464:SF1">
    <property type="entry name" value="L-ARABINOSE ISOMERASE"/>
    <property type="match status" value="1"/>
</dbReference>
<dbReference type="InterPro" id="IPR024664">
    <property type="entry name" value="Ara_Isoase_C"/>
</dbReference>
<keyword evidence="2" id="KW-0054">Arabinose catabolism</keyword>
<accession>A0A136Q6R6</accession>
<dbReference type="Pfam" id="PF24856">
    <property type="entry name" value="AraA_central"/>
    <property type="match status" value="1"/>
</dbReference>
<keyword evidence="3" id="KW-0464">Manganese</keyword>
<organism evidence="9 10">
    <name type="scientific">Christensenella minuta</name>
    <dbReference type="NCBI Taxonomy" id="626937"/>
    <lineage>
        <taxon>Bacteria</taxon>
        <taxon>Bacillati</taxon>
        <taxon>Bacillota</taxon>
        <taxon>Clostridia</taxon>
        <taxon>Christensenellales</taxon>
        <taxon>Christensenellaceae</taxon>
        <taxon>Christensenella</taxon>
    </lineage>
</organism>
<dbReference type="Proteomes" id="UP000070366">
    <property type="component" value="Unassembled WGS sequence"/>
</dbReference>
<evidence type="ECO:0000313" key="9">
    <source>
        <dbReference type="EMBL" id="KXK66375.1"/>
    </source>
</evidence>
<evidence type="ECO:0000256" key="4">
    <source>
        <dbReference type="ARBA" id="ARBA00023235"/>
    </source>
</evidence>
<dbReference type="GO" id="GO:0019569">
    <property type="term" value="P:L-arabinose catabolic process to D-xylulose 5-phosphate"/>
    <property type="evidence" value="ECO:0007669"/>
    <property type="project" value="TreeGrafter"/>
</dbReference>
<dbReference type="KEGG" id="cmiu:B1H56_14110"/>